<gene>
    <name evidence="2" type="ORF">LEMA_P017640.1</name>
</gene>
<protein>
    <submittedName>
        <fullName evidence="2">Predicted protein</fullName>
    </submittedName>
</protein>
<dbReference type="Proteomes" id="UP000002668">
    <property type="component" value="Genome"/>
</dbReference>
<dbReference type="AlphaFoldDB" id="E5AAE3"/>
<feature type="region of interest" description="Disordered" evidence="1">
    <location>
        <begin position="1"/>
        <end position="23"/>
    </location>
</feature>
<accession>E5AAE3</accession>
<proteinExistence type="predicted"/>
<name>E5AAE3_LEPMJ</name>
<keyword evidence="3" id="KW-1185">Reference proteome</keyword>
<evidence type="ECO:0000313" key="2">
    <source>
        <dbReference type="EMBL" id="CBY00634.1"/>
    </source>
</evidence>
<dbReference type="HOGENOM" id="CLU_1267105_0_0_1"/>
<dbReference type="InParanoid" id="E5AAE3"/>
<sequence length="218" mass="23210">MLAGSTLKQTSPAASQPAPQQPAPVDCWCCRRLRRRLSSCLPVCLVFSSLLFSCPVCSGAIKNPPTALASRFPLPARIPHLSRALCPVVASTPLDDIVVLASRRQRCTCPALPPLSAGYGRTSASAPRAGRRRLVDGRRSIALIGAQPSSTFDVRRATSKRHAPSSLPHTRPLVPPQLPAHKLRASTLGCTLPPLCRVLPPPHRAINGHSLPVSTSTL</sequence>
<evidence type="ECO:0000256" key="1">
    <source>
        <dbReference type="SAM" id="MobiDB-lite"/>
    </source>
</evidence>
<evidence type="ECO:0000313" key="3">
    <source>
        <dbReference type="Proteomes" id="UP000002668"/>
    </source>
</evidence>
<feature type="region of interest" description="Disordered" evidence="1">
    <location>
        <begin position="152"/>
        <end position="177"/>
    </location>
</feature>
<feature type="compositionally biased region" description="Polar residues" evidence="1">
    <location>
        <begin position="1"/>
        <end position="10"/>
    </location>
</feature>
<dbReference type="VEuPathDB" id="FungiDB:LEMA_P017640.1"/>
<reference evidence="3" key="1">
    <citation type="journal article" date="2011" name="Nat. Commun.">
        <title>Effector diversification within compartments of the Leptosphaeria maculans genome affected by Repeat-Induced Point mutations.</title>
        <authorList>
            <person name="Rouxel T."/>
            <person name="Grandaubert J."/>
            <person name="Hane J.K."/>
            <person name="Hoede C."/>
            <person name="van de Wouw A.P."/>
            <person name="Couloux A."/>
            <person name="Dominguez V."/>
            <person name="Anthouard V."/>
            <person name="Bally P."/>
            <person name="Bourras S."/>
            <person name="Cozijnsen A.J."/>
            <person name="Ciuffetti L.M."/>
            <person name="Degrave A."/>
            <person name="Dilmaghani A."/>
            <person name="Duret L."/>
            <person name="Fudal I."/>
            <person name="Goodwin S.B."/>
            <person name="Gout L."/>
            <person name="Glaser N."/>
            <person name="Linglin J."/>
            <person name="Kema G.H.J."/>
            <person name="Lapalu N."/>
            <person name="Lawrence C.B."/>
            <person name="May K."/>
            <person name="Meyer M."/>
            <person name="Ollivier B."/>
            <person name="Poulain J."/>
            <person name="Schoch C.L."/>
            <person name="Simon A."/>
            <person name="Spatafora J.W."/>
            <person name="Stachowiak A."/>
            <person name="Turgeon B.G."/>
            <person name="Tyler B.M."/>
            <person name="Vincent D."/>
            <person name="Weissenbach J."/>
            <person name="Amselem J."/>
            <person name="Quesneville H."/>
            <person name="Oliver R.P."/>
            <person name="Wincker P."/>
            <person name="Balesdent M.-H."/>
            <person name="Howlett B.J."/>
        </authorList>
    </citation>
    <scope>NUCLEOTIDE SEQUENCE [LARGE SCALE GENOMIC DNA]</scope>
    <source>
        <strain evidence="3">JN3 / isolate v23.1.3 / race Av1-4-5-6-7-8</strain>
    </source>
</reference>
<dbReference type="EMBL" id="FP929138">
    <property type="protein sequence ID" value="CBY00634.1"/>
    <property type="molecule type" value="Genomic_DNA"/>
</dbReference>
<organism evidence="3">
    <name type="scientific">Leptosphaeria maculans (strain JN3 / isolate v23.1.3 / race Av1-4-5-6-7-8)</name>
    <name type="common">Blackleg fungus</name>
    <name type="synonym">Phoma lingam</name>
    <dbReference type="NCBI Taxonomy" id="985895"/>
    <lineage>
        <taxon>Eukaryota</taxon>
        <taxon>Fungi</taxon>
        <taxon>Dikarya</taxon>
        <taxon>Ascomycota</taxon>
        <taxon>Pezizomycotina</taxon>
        <taxon>Dothideomycetes</taxon>
        <taxon>Pleosporomycetidae</taxon>
        <taxon>Pleosporales</taxon>
        <taxon>Pleosporineae</taxon>
        <taxon>Leptosphaeriaceae</taxon>
        <taxon>Plenodomus</taxon>
        <taxon>Plenodomus lingam/Leptosphaeria maculans species complex</taxon>
    </lineage>
</organism>